<proteinExistence type="predicted"/>
<dbReference type="Pfam" id="PF04237">
    <property type="entry name" value="YjbR"/>
    <property type="match status" value="1"/>
</dbReference>
<sequence length="130" mass="14590">MELTESMLKQYILEKPEAAEDYPFGPDVAVFKVLGKMFALVSSEDGILNMNLKCDPVEAVQLRDLFSAVRPGYHMNKKHWNTVIIDGSLPNSEIERMIDNSYSLVVKGLTKAARTGLELRHGKADIYKTS</sequence>
<evidence type="ECO:0000313" key="2">
    <source>
        <dbReference type="Proteomes" id="UP000257039"/>
    </source>
</evidence>
<dbReference type="InterPro" id="IPR058532">
    <property type="entry name" value="YjbR/MT2646/Rv2570-like"/>
</dbReference>
<dbReference type="AlphaFoldDB" id="A0A4V1IP82"/>
<evidence type="ECO:0000313" key="1">
    <source>
        <dbReference type="EMBL" id="RDH46321.1"/>
    </source>
</evidence>
<dbReference type="PANTHER" id="PTHR35145">
    <property type="entry name" value="CYTOPLASMIC PROTEIN-RELATED"/>
    <property type="match status" value="1"/>
</dbReference>
<accession>A0A4V1IP82</accession>
<comment type="caution">
    <text evidence="1">The sequence shown here is derived from an EMBL/GenBank/DDBJ whole genome shotgun (WGS) entry which is preliminary data.</text>
</comment>
<keyword evidence="1" id="KW-0238">DNA-binding</keyword>
<protein>
    <submittedName>
        <fullName evidence="1">MmcQ/YjbR family DNA-binding protein</fullName>
    </submittedName>
</protein>
<dbReference type="GO" id="GO:0003677">
    <property type="term" value="F:DNA binding"/>
    <property type="evidence" value="ECO:0007669"/>
    <property type="project" value="UniProtKB-KW"/>
</dbReference>
<gene>
    <name evidence="1" type="ORF">B9G39_24315</name>
</gene>
<keyword evidence="2" id="KW-1185">Reference proteome</keyword>
<name>A0A4V1IP82_9GAMM</name>
<dbReference type="Proteomes" id="UP000257039">
    <property type="component" value="Unassembled WGS sequence"/>
</dbReference>
<dbReference type="InterPro" id="IPR038056">
    <property type="entry name" value="YjbR-like_sf"/>
</dbReference>
<reference evidence="1 2" key="1">
    <citation type="submission" date="2017-04" db="EMBL/GenBank/DDBJ databases">
        <title>Draft genome sequence of Zooshikella ganghwensis VG4 isolated from Red Sea sediments.</title>
        <authorList>
            <person name="Rehman Z."/>
            <person name="Alam I."/>
            <person name="Kamau A."/>
            <person name="Bajic V."/>
            <person name="Leiknes T."/>
        </authorList>
    </citation>
    <scope>NUCLEOTIDE SEQUENCE [LARGE SCALE GENOMIC DNA]</scope>
    <source>
        <strain evidence="1 2">VG4</strain>
    </source>
</reference>
<dbReference type="Gene3D" id="3.90.1150.30">
    <property type="match status" value="1"/>
</dbReference>
<dbReference type="PANTHER" id="PTHR35145:SF1">
    <property type="entry name" value="CYTOPLASMIC PROTEIN"/>
    <property type="match status" value="1"/>
</dbReference>
<dbReference type="RefSeq" id="WP_094789098.1">
    <property type="nucleotide sequence ID" value="NZ_NDXW01000001.1"/>
</dbReference>
<organism evidence="1 2">
    <name type="scientific">Zooshikella ganghwensis</name>
    <dbReference type="NCBI Taxonomy" id="202772"/>
    <lineage>
        <taxon>Bacteria</taxon>
        <taxon>Pseudomonadati</taxon>
        <taxon>Pseudomonadota</taxon>
        <taxon>Gammaproteobacteria</taxon>
        <taxon>Oceanospirillales</taxon>
        <taxon>Zooshikellaceae</taxon>
        <taxon>Zooshikella</taxon>
    </lineage>
</organism>
<dbReference type="EMBL" id="NDXW01000001">
    <property type="protein sequence ID" value="RDH46321.1"/>
    <property type="molecule type" value="Genomic_DNA"/>
</dbReference>
<dbReference type="InterPro" id="IPR007351">
    <property type="entry name" value="YjbR"/>
</dbReference>
<dbReference type="SUPFAM" id="SSF142906">
    <property type="entry name" value="YjbR-like"/>
    <property type="match status" value="1"/>
</dbReference>